<dbReference type="EMBL" id="AJWZ01007054">
    <property type="protein sequence ID" value="EKC57999.1"/>
    <property type="molecule type" value="Genomic_DNA"/>
</dbReference>
<name>K1SRG3_9ZZZZ</name>
<dbReference type="Gene3D" id="3.80.10.10">
    <property type="entry name" value="Ribonuclease Inhibitor"/>
    <property type="match status" value="1"/>
</dbReference>
<organism evidence="1">
    <name type="scientific">human gut metagenome</name>
    <dbReference type="NCBI Taxonomy" id="408170"/>
    <lineage>
        <taxon>unclassified sequences</taxon>
        <taxon>metagenomes</taxon>
        <taxon>organismal metagenomes</taxon>
    </lineage>
</organism>
<reference evidence="1" key="1">
    <citation type="journal article" date="2013" name="Environ. Microbiol.">
        <title>Microbiota from the distal guts of lean and obese adolescents exhibit partial functional redundancy besides clear differences in community structure.</title>
        <authorList>
            <person name="Ferrer M."/>
            <person name="Ruiz A."/>
            <person name="Lanza F."/>
            <person name="Haange S.B."/>
            <person name="Oberbach A."/>
            <person name="Till H."/>
            <person name="Bargiela R."/>
            <person name="Campoy C."/>
            <person name="Segura M.T."/>
            <person name="Richter M."/>
            <person name="von Bergen M."/>
            <person name="Seifert J."/>
            <person name="Suarez A."/>
        </authorList>
    </citation>
    <scope>NUCLEOTIDE SEQUENCE</scope>
</reference>
<sequence>MPFSSSAEASATYGDLSYTTVDSDGDGTDDYVEITDCYESVTEIEIPAEIEGLPVTTIGRLAFYNCDLIKEFNIPNNITTIKDSAIACCDKLKRVSIPESVIYIGDE</sequence>
<comment type="caution">
    <text evidence="1">The sequence shown here is derived from an EMBL/GenBank/DDBJ whole genome shotgun (WGS) entry which is preliminary data.</text>
</comment>
<dbReference type="InterPro" id="IPR026906">
    <property type="entry name" value="LRR_5"/>
</dbReference>
<accession>K1SRG3</accession>
<proteinExistence type="predicted"/>
<dbReference type="InterPro" id="IPR032675">
    <property type="entry name" value="LRR_dom_sf"/>
</dbReference>
<feature type="non-terminal residue" evidence="1">
    <location>
        <position position="107"/>
    </location>
</feature>
<protein>
    <submittedName>
        <fullName evidence="1">Cell surface leucine-rich repeat-containing protein</fullName>
    </submittedName>
</protein>
<evidence type="ECO:0000313" key="1">
    <source>
        <dbReference type="EMBL" id="EKC57999.1"/>
    </source>
</evidence>
<gene>
    <name evidence="1" type="ORF">OBE_10238</name>
</gene>
<dbReference type="Pfam" id="PF13306">
    <property type="entry name" value="LRR_5"/>
    <property type="match status" value="1"/>
</dbReference>
<dbReference type="AlphaFoldDB" id="K1SRG3"/>